<evidence type="ECO:0000256" key="1">
    <source>
        <dbReference type="ARBA" id="ARBA00001946"/>
    </source>
</evidence>
<dbReference type="GO" id="GO:0004674">
    <property type="term" value="F:protein serine/threonine kinase activity"/>
    <property type="evidence" value="ECO:0007669"/>
    <property type="project" value="UniProtKB-KW"/>
</dbReference>
<dbReference type="GO" id="GO:0005509">
    <property type="term" value="F:calcium ion binding"/>
    <property type="evidence" value="ECO:0007669"/>
    <property type="project" value="InterPro"/>
</dbReference>
<evidence type="ECO:0000256" key="8">
    <source>
        <dbReference type="ARBA" id="ARBA00024334"/>
    </source>
</evidence>
<keyword evidence="4" id="KW-0547">Nucleotide-binding</keyword>
<comment type="similarity">
    <text evidence="8">Belongs to the protein kinase superfamily. Ser/Thr protein kinase family. CDPK subfamily.</text>
</comment>
<evidence type="ECO:0000313" key="11">
    <source>
        <dbReference type="EMBL" id="CAD8416242.1"/>
    </source>
</evidence>
<dbReference type="InterPro" id="IPR011992">
    <property type="entry name" value="EF-hand-dom_pair"/>
</dbReference>
<name>A0A7S0GGC2_9STRA</name>
<feature type="domain" description="EF-hand" evidence="10">
    <location>
        <begin position="352"/>
        <end position="387"/>
    </location>
</feature>
<dbReference type="FunFam" id="1.10.238.10:FF:000001">
    <property type="entry name" value="Calmodulin 1"/>
    <property type="match status" value="1"/>
</dbReference>
<dbReference type="PROSITE" id="PS50222">
    <property type="entry name" value="EF_HAND_2"/>
    <property type="match status" value="2"/>
</dbReference>
<dbReference type="SMART" id="SM00220">
    <property type="entry name" value="S_TKc"/>
    <property type="match status" value="1"/>
</dbReference>
<dbReference type="Gene3D" id="1.10.238.10">
    <property type="entry name" value="EF-hand"/>
    <property type="match status" value="1"/>
</dbReference>
<evidence type="ECO:0008006" key="12">
    <source>
        <dbReference type="Google" id="ProtNLM"/>
    </source>
</evidence>
<feature type="domain" description="EF-hand" evidence="10">
    <location>
        <begin position="249"/>
        <end position="284"/>
    </location>
</feature>
<dbReference type="PROSITE" id="PS50011">
    <property type="entry name" value="PROTEIN_KINASE_DOM"/>
    <property type="match status" value="1"/>
</dbReference>
<keyword evidence="7" id="KW-0067">ATP-binding</keyword>
<dbReference type="Gene3D" id="1.10.510.10">
    <property type="entry name" value="Transferase(Phosphotransferase) domain 1"/>
    <property type="match status" value="1"/>
</dbReference>
<organism evidence="11">
    <name type="scientific">Proboscia inermis</name>
    <dbReference type="NCBI Taxonomy" id="420281"/>
    <lineage>
        <taxon>Eukaryota</taxon>
        <taxon>Sar</taxon>
        <taxon>Stramenopiles</taxon>
        <taxon>Ochrophyta</taxon>
        <taxon>Bacillariophyta</taxon>
        <taxon>Coscinodiscophyceae</taxon>
        <taxon>Rhizosoleniophycidae</taxon>
        <taxon>Rhizosoleniales</taxon>
        <taxon>Rhizosoleniaceae</taxon>
        <taxon>Proboscia</taxon>
    </lineage>
</organism>
<accession>A0A7S0GGC2</accession>
<dbReference type="PROSITE" id="PS00018">
    <property type="entry name" value="EF_HAND_1"/>
    <property type="match status" value="3"/>
</dbReference>
<dbReference type="CDD" id="cd00051">
    <property type="entry name" value="EFh"/>
    <property type="match status" value="2"/>
</dbReference>
<dbReference type="PROSITE" id="PS00108">
    <property type="entry name" value="PROTEIN_KINASE_ST"/>
    <property type="match status" value="1"/>
</dbReference>
<evidence type="ECO:0000256" key="2">
    <source>
        <dbReference type="ARBA" id="ARBA00022527"/>
    </source>
</evidence>
<evidence type="ECO:0000256" key="5">
    <source>
        <dbReference type="ARBA" id="ARBA00022777"/>
    </source>
</evidence>
<comment type="cofactor">
    <cofactor evidence="1">
        <name>Mg(2+)</name>
        <dbReference type="ChEBI" id="CHEBI:18420"/>
    </cofactor>
</comment>
<reference evidence="11" key="1">
    <citation type="submission" date="2021-01" db="EMBL/GenBank/DDBJ databases">
        <authorList>
            <person name="Corre E."/>
            <person name="Pelletier E."/>
            <person name="Niang G."/>
            <person name="Scheremetjew M."/>
            <person name="Finn R."/>
            <person name="Kale V."/>
            <person name="Holt S."/>
            <person name="Cochrane G."/>
            <person name="Meng A."/>
            <person name="Brown T."/>
            <person name="Cohen L."/>
        </authorList>
    </citation>
    <scope>NUCLEOTIDE SEQUENCE</scope>
    <source>
        <strain evidence="11">CCAP1064/1</strain>
    </source>
</reference>
<dbReference type="PANTHER" id="PTHR24349">
    <property type="entry name" value="SERINE/THREONINE-PROTEIN KINASE"/>
    <property type="match status" value="1"/>
</dbReference>
<evidence type="ECO:0000259" key="10">
    <source>
        <dbReference type="PROSITE" id="PS50222"/>
    </source>
</evidence>
<dbReference type="InterPro" id="IPR000719">
    <property type="entry name" value="Prot_kinase_dom"/>
</dbReference>
<dbReference type="Pfam" id="PF13499">
    <property type="entry name" value="EF-hand_7"/>
    <property type="match status" value="2"/>
</dbReference>
<dbReference type="EMBL" id="HBEL01026857">
    <property type="protein sequence ID" value="CAD8416242.1"/>
    <property type="molecule type" value="Transcribed_RNA"/>
</dbReference>
<evidence type="ECO:0000256" key="3">
    <source>
        <dbReference type="ARBA" id="ARBA00022679"/>
    </source>
</evidence>
<evidence type="ECO:0000259" key="9">
    <source>
        <dbReference type="PROSITE" id="PS50011"/>
    </source>
</evidence>
<keyword evidence="2" id="KW-0723">Serine/threonine-protein kinase</keyword>
<dbReference type="InterPro" id="IPR011009">
    <property type="entry name" value="Kinase-like_dom_sf"/>
</dbReference>
<dbReference type="GO" id="GO:0005524">
    <property type="term" value="F:ATP binding"/>
    <property type="evidence" value="ECO:0007669"/>
    <property type="project" value="UniProtKB-KW"/>
</dbReference>
<sequence>MDHPNIVKAYETFEESKHIYLVMELCSGGDLYQRAPYSEIEAAKIIQKLLSAIKYMHNLGIVHRDLKFENIMFEDGRPNAQIKLIDFGLSKKFLPDEDHRMTDGVGTIYTMAPQVLQGVYTSRADLWSCGVIAYILLSSLKPFRHKNRKYVIHKIMMCDYNFRGERWKHISDQAKEFVCELIKLDPSQRWTATQALKSDFLSQSLDNLSDRKPDLESVKEARGNMIAFTEAGDLNKLVSLVVAHKMSSNEIVDLRKIFSQFDKNNDGVLSLAEFQTALSESGVTQDESTSIFNDLDLNQTGSIDYTEFLASTIEKHGDIEEAKLADAFDQLDSDNTGFITRTNLRNMLGTQYTKEKVDAIFSEVDTDNDNKICYNEFISVFRKGVKGEAESIRVGNCHSSQSIREGSCDSSQLGESQRQLDVTLEDDELEITGEIVDIHHRVPGGKHEMKKM</sequence>
<protein>
    <recommendedName>
        <fullName evidence="12">Calmodulin</fullName>
    </recommendedName>
</protein>
<dbReference type="Gene3D" id="3.30.200.20">
    <property type="entry name" value="Phosphorylase Kinase, domain 1"/>
    <property type="match status" value="1"/>
</dbReference>
<feature type="domain" description="Protein kinase" evidence="9">
    <location>
        <begin position="1"/>
        <end position="201"/>
    </location>
</feature>
<dbReference type="InterPro" id="IPR018247">
    <property type="entry name" value="EF_Hand_1_Ca_BS"/>
</dbReference>
<dbReference type="AlphaFoldDB" id="A0A7S0GGC2"/>
<gene>
    <name evidence="11" type="ORF">PINE0816_LOCUS12377</name>
</gene>
<dbReference type="InterPro" id="IPR008271">
    <property type="entry name" value="Ser/Thr_kinase_AS"/>
</dbReference>
<evidence type="ECO:0000256" key="6">
    <source>
        <dbReference type="ARBA" id="ARBA00022837"/>
    </source>
</evidence>
<dbReference type="InterPro" id="IPR050205">
    <property type="entry name" value="CDPK_Ser/Thr_kinases"/>
</dbReference>
<dbReference type="SMART" id="SM00054">
    <property type="entry name" value="EFh"/>
    <property type="match status" value="4"/>
</dbReference>
<proteinExistence type="inferred from homology"/>
<dbReference type="SUPFAM" id="SSF56112">
    <property type="entry name" value="Protein kinase-like (PK-like)"/>
    <property type="match status" value="1"/>
</dbReference>
<keyword evidence="5" id="KW-0418">Kinase</keyword>
<keyword evidence="6" id="KW-0106">Calcium</keyword>
<keyword evidence="3" id="KW-0808">Transferase</keyword>
<evidence type="ECO:0000256" key="4">
    <source>
        <dbReference type="ARBA" id="ARBA00022741"/>
    </source>
</evidence>
<dbReference type="InterPro" id="IPR002048">
    <property type="entry name" value="EF_hand_dom"/>
</dbReference>
<evidence type="ECO:0000256" key="7">
    <source>
        <dbReference type="ARBA" id="ARBA00022840"/>
    </source>
</evidence>
<dbReference type="Pfam" id="PF00069">
    <property type="entry name" value="Pkinase"/>
    <property type="match status" value="1"/>
</dbReference>
<dbReference type="SUPFAM" id="SSF47473">
    <property type="entry name" value="EF-hand"/>
    <property type="match status" value="1"/>
</dbReference>